<dbReference type="GeneID" id="14919378"/>
<dbReference type="InterPro" id="IPR036047">
    <property type="entry name" value="F-box-like_dom_sf"/>
</dbReference>
<feature type="compositionally biased region" description="Basic and acidic residues" evidence="3">
    <location>
        <begin position="424"/>
        <end position="434"/>
    </location>
</feature>
<feature type="compositionally biased region" description="Acidic residues" evidence="3">
    <location>
        <begin position="375"/>
        <end position="410"/>
    </location>
</feature>
<evidence type="ECO:0000256" key="3">
    <source>
        <dbReference type="SAM" id="MobiDB-lite"/>
    </source>
</evidence>
<evidence type="ECO:0000259" key="4">
    <source>
        <dbReference type="PROSITE" id="PS50181"/>
    </source>
</evidence>
<dbReference type="VEuPathDB" id="AmoebaDB:ACA1_155780"/>
<dbReference type="SMART" id="SM00256">
    <property type="entry name" value="FBOX"/>
    <property type="match status" value="1"/>
</dbReference>
<dbReference type="PANTHER" id="PTHR10706">
    <property type="entry name" value="F-BOX FAMILY PROTEIN"/>
    <property type="match status" value="1"/>
</dbReference>
<feature type="domain" description="F-box" evidence="4">
    <location>
        <begin position="26"/>
        <end position="72"/>
    </location>
</feature>
<dbReference type="PANTHER" id="PTHR10706:SF130">
    <property type="entry name" value="F-BOX ONLY PROTEIN 31"/>
    <property type="match status" value="1"/>
</dbReference>
<evidence type="ECO:0000313" key="5">
    <source>
        <dbReference type="EMBL" id="ELR18620.1"/>
    </source>
</evidence>
<proteinExistence type="predicted"/>
<keyword evidence="6" id="KW-1185">Reference proteome</keyword>
<dbReference type="Pfam" id="PF12014">
    <property type="entry name" value="Cyclin_D1_bind"/>
    <property type="match status" value="1"/>
</dbReference>
<evidence type="ECO:0000256" key="2">
    <source>
        <dbReference type="ARBA" id="ARBA00022786"/>
    </source>
</evidence>
<dbReference type="PROSITE" id="PS50181">
    <property type="entry name" value="FBOX"/>
    <property type="match status" value="1"/>
</dbReference>
<feature type="region of interest" description="Disordered" evidence="3">
    <location>
        <begin position="1"/>
        <end position="20"/>
    </location>
</feature>
<dbReference type="InterPro" id="IPR045048">
    <property type="entry name" value="FBXO31/39"/>
</dbReference>
<feature type="region of interest" description="Disordered" evidence="3">
    <location>
        <begin position="127"/>
        <end position="173"/>
    </location>
</feature>
<dbReference type="AlphaFoldDB" id="L8H072"/>
<dbReference type="KEGG" id="acan:ACA1_155780"/>
<protein>
    <submittedName>
        <fullName evidence="5">F-box domain containing protein</fullName>
    </submittedName>
</protein>
<evidence type="ECO:0000256" key="1">
    <source>
        <dbReference type="ARBA" id="ARBA00004906"/>
    </source>
</evidence>
<dbReference type="RefSeq" id="XP_004340659.1">
    <property type="nucleotide sequence ID" value="XM_004340611.1"/>
</dbReference>
<dbReference type="Pfam" id="PF12937">
    <property type="entry name" value="F-box-like"/>
    <property type="match status" value="1"/>
</dbReference>
<dbReference type="EMBL" id="KB007951">
    <property type="protein sequence ID" value="ELR18620.1"/>
    <property type="molecule type" value="Genomic_DNA"/>
</dbReference>
<feature type="compositionally biased region" description="Basic and acidic residues" evidence="3">
    <location>
        <begin position="316"/>
        <end position="328"/>
    </location>
</feature>
<evidence type="ECO:0000313" key="6">
    <source>
        <dbReference type="Proteomes" id="UP000011083"/>
    </source>
</evidence>
<dbReference type="SUPFAM" id="SSF81383">
    <property type="entry name" value="F-box domain"/>
    <property type="match status" value="1"/>
</dbReference>
<dbReference type="UniPathway" id="UPA00143"/>
<name>L8H072_ACACF</name>
<feature type="compositionally biased region" description="Acidic residues" evidence="3">
    <location>
        <begin position="301"/>
        <end position="314"/>
    </location>
</feature>
<dbReference type="OrthoDB" id="722566at2759"/>
<reference evidence="5 6" key="1">
    <citation type="journal article" date="2013" name="Genome Biol.">
        <title>Genome of Acanthamoeba castellanii highlights extensive lateral gene transfer and early evolution of tyrosine kinase signaling.</title>
        <authorList>
            <person name="Clarke M."/>
            <person name="Lohan A.J."/>
            <person name="Liu B."/>
            <person name="Lagkouvardos I."/>
            <person name="Roy S."/>
            <person name="Zafar N."/>
            <person name="Bertelli C."/>
            <person name="Schilde C."/>
            <person name="Kianianmomeni A."/>
            <person name="Burglin T.R."/>
            <person name="Frech C."/>
            <person name="Turcotte B."/>
            <person name="Kopec K.O."/>
            <person name="Synnott J.M."/>
            <person name="Choo C."/>
            <person name="Paponov I."/>
            <person name="Finkler A."/>
            <person name="Soon Heng Tan C."/>
            <person name="Hutchins A.P."/>
            <person name="Weinmeier T."/>
            <person name="Rattei T."/>
            <person name="Chu J.S."/>
            <person name="Gimenez G."/>
            <person name="Irimia M."/>
            <person name="Rigden D.J."/>
            <person name="Fitzpatrick D.A."/>
            <person name="Lorenzo-Morales J."/>
            <person name="Bateman A."/>
            <person name="Chiu C.H."/>
            <person name="Tang P."/>
            <person name="Hegemann P."/>
            <person name="Fromm H."/>
            <person name="Raoult D."/>
            <person name="Greub G."/>
            <person name="Miranda-Saavedra D."/>
            <person name="Chen N."/>
            <person name="Nash P."/>
            <person name="Ginger M.L."/>
            <person name="Horn M."/>
            <person name="Schaap P."/>
            <person name="Caler L."/>
            <person name="Loftus B."/>
        </authorList>
    </citation>
    <scope>NUCLEOTIDE SEQUENCE [LARGE SCALE GENOMIC DNA]</scope>
    <source>
        <strain evidence="5 6">Neff</strain>
    </source>
</reference>
<organism evidence="5 6">
    <name type="scientific">Acanthamoeba castellanii (strain ATCC 30010 / Neff)</name>
    <dbReference type="NCBI Taxonomy" id="1257118"/>
    <lineage>
        <taxon>Eukaryota</taxon>
        <taxon>Amoebozoa</taxon>
        <taxon>Discosea</taxon>
        <taxon>Longamoebia</taxon>
        <taxon>Centramoebida</taxon>
        <taxon>Acanthamoebidae</taxon>
        <taxon>Acanthamoeba</taxon>
    </lineage>
</organism>
<keyword evidence="2" id="KW-0833">Ubl conjugation pathway</keyword>
<comment type="pathway">
    <text evidence="1">Protein modification; protein ubiquitination.</text>
</comment>
<dbReference type="InterPro" id="IPR001810">
    <property type="entry name" value="F-box_dom"/>
</dbReference>
<dbReference type="Proteomes" id="UP000011083">
    <property type="component" value="Unassembled WGS sequence"/>
</dbReference>
<accession>L8H072</accession>
<feature type="region of interest" description="Disordered" evidence="3">
    <location>
        <begin position="293"/>
        <end position="434"/>
    </location>
</feature>
<sequence>MATDGTANRTPRRADDDDDDLDHVGLFPFDQLPPELQTHIFLALDLPSLAAAMRVSPTWCAMIEEPVMWKLKCLRDFPHYLEGAPLPEQDCVVPDEQNYKRRSESWNEQALLRLIALIHRFTQTYADDENSTETEEGRGRDRSRRHRSRNGKELRRTSTQRSARRHRQQQQETRDWKQFYRQCLGCPYLDGRWIGDYRSHGKELVHISHRGFRVLATKITGDANVPAGKPTWRMTMAAKGDRGKGQMHLADTGYKRPRWGRAYLEVVDKNNLVVKWFYGVHPSQHFDTYYERVKESGSGEADQDTEMPEGEVQEAEQGRDSRARERETVATGDSAAAGDDEEERERKRAKREVTESGFAFRLVRSPDTGQMYVLEENDGEEGHDEAGDVEQGEYEDDESDEEDSEDDFYEELVSTQHNGSEVDDAGHDDDGDRQ</sequence>
<gene>
    <name evidence="5" type="ORF">ACA1_155780</name>
</gene>
<dbReference type="Gene3D" id="1.20.1280.50">
    <property type="match status" value="1"/>
</dbReference>
<dbReference type="GO" id="GO:0016567">
    <property type="term" value="P:protein ubiquitination"/>
    <property type="evidence" value="ECO:0007669"/>
    <property type="project" value="UniProtKB-UniPathway"/>
</dbReference>